<comment type="caution">
    <text evidence="7">The sequence shown here is derived from an EMBL/GenBank/DDBJ whole genome shotgun (WGS) entry which is preliminary data.</text>
</comment>
<comment type="cofactor">
    <cofactor evidence="1 5">
        <name>pyridoxal 5'-phosphate</name>
        <dbReference type="ChEBI" id="CHEBI:597326"/>
    </cofactor>
</comment>
<evidence type="ECO:0000256" key="3">
    <source>
        <dbReference type="ARBA" id="ARBA00022679"/>
    </source>
</evidence>
<evidence type="ECO:0000256" key="5">
    <source>
        <dbReference type="RuleBase" id="RU003693"/>
    </source>
</evidence>
<dbReference type="InterPro" id="IPR001917">
    <property type="entry name" value="Aminotrans_II_pyridoxalP_BS"/>
</dbReference>
<dbReference type="SUPFAM" id="SSF53383">
    <property type="entry name" value="PLP-dependent transferases"/>
    <property type="match status" value="1"/>
</dbReference>
<evidence type="ECO:0000313" key="7">
    <source>
        <dbReference type="EMBL" id="RGK88721.1"/>
    </source>
</evidence>
<evidence type="ECO:0000256" key="1">
    <source>
        <dbReference type="ARBA" id="ARBA00001933"/>
    </source>
</evidence>
<accession>A0A3E4Q866</accession>
<proteinExistence type="inferred from homology"/>
<keyword evidence="3 7" id="KW-0808">Transferase</keyword>
<evidence type="ECO:0000259" key="6">
    <source>
        <dbReference type="Pfam" id="PF00155"/>
    </source>
</evidence>
<reference evidence="7 8" key="1">
    <citation type="submission" date="2018-08" db="EMBL/GenBank/DDBJ databases">
        <title>A genome reference for cultivated species of the human gut microbiota.</title>
        <authorList>
            <person name="Zou Y."/>
            <person name="Xue W."/>
            <person name="Luo G."/>
        </authorList>
    </citation>
    <scope>NUCLEOTIDE SEQUENCE [LARGE SCALE GENOMIC DNA]</scope>
    <source>
        <strain evidence="7 8">TF09-12</strain>
    </source>
</reference>
<dbReference type="Gene3D" id="3.90.1150.10">
    <property type="entry name" value="Aspartate Aminotransferase, domain 1"/>
    <property type="match status" value="1"/>
</dbReference>
<dbReference type="PANTHER" id="PTHR13693">
    <property type="entry name" value="CLASS II AMINOTRANSFERASE/8-AMINO-7-OXONONANOATE SYNTHASE"/>
    <property type="match status" value="1"/>
</dbReference>
<dbReference type="InterPro" id="IPR015421">
    <property type="entry name" value="PyrdxlP-dep_Trfase_major"/>
</dbReference>
<feature type="non-terminal residue" evidence="7">
    <location>
        <position position="1"/>
    </location>
</feature>
<keyword evidence="7" id="KW-0032">Aminotransferase</keyword>
<dbReference type="EMBL" id="QSRD01000207">
    <property type="protein sequence ID" value="RGK88721.1"/>
    <property type="molecule type" value="Genomic_DNA"/>
</dbReference>
<dbReference type="RefSeq" id="WP_117654510.1">
    <property type="nucleotide sequence ID" value="NZ_CABOGP010000207.1"/>
</dbReference>
<dbReference type="InterPro" id="IPR050087">
    <property type="entry name" value="AON_synthase_class-II"/>
</dbReference>
<evidence type="ECO:0000256" key="2">
    <source>
        <dbReference type="ARBA" id="ARBA00005189"/>
    </source>
</evidence>
<dbReference type="Gene3D" id="3.40.640.10">
    <property type="entry name" value="Type I PLP-dependent aspartate aminotransferase-like (Major domain)"/>
    <property type="match status" value="1"/>
</dbReference>
<organism evidence="7 8">
    <name type="scientific">Prevotella disiens</name>
    <dbReference type="NCBI Taxonomy" id="28130"/>
    <lineage>
        <taxon>Bacteria</taxon>
        <taxon>Pseudomonadati</taxon>
        <taxon>Bacteroidota</taxon>
        <taxon>Bacteroidia</taxon>
        <taxon>Bacteroidales</taxon>
        <taxon>Prevotellaceae</taxon>
        <taxon>Prevotella</taxon>
    </lineage>
</organism>
<sequence length="254" mass="28494">ATSGLIGTNVKHIGHNEIDYLDMILEREIGKYQTRLVIIDGVYSQNGDLSKLPEYIAVCKKHNCLLMMDDAHGIGVMGENGRGTADYYNCLGQVDIITGTFSKSFGCVGGFVAASEKLIQYLRYYADSNVFSAAMTPQVTASSLKALELIQTRPEIRKKLWTNVNYLRKRLTEEGFDIGCSVSAIFPIMVRDNRKVYEIARELQKRCIFVSGITYPAVRTKEARLRVSVLASHEIEQLEQLVTALLEIRKSIPF</sequence>
<comment type="similarity">
    <text evidence="5">Belongs to the class-II pyridoxal-phosphate-dependent aminotransferase family.</text>
</comment>
<dbReference type="InterPro" id="IPR015424">
    <property type="entry name" value="PyrdxlP-dep_Trfase"/>
</dbReference>
<dbReference type="InterPro" id="IPR015422">
    <property type="entry name" value="PyrdxlP-dep_Trfase_small"/>
</dbReference>
<name>A0A3E4Q866_9BACT</name>
<keyword evidence="4 5" id="KW-0663">Pyridoxal phosphate</keyword>
<dbReference type="GO" id="GO:0008483">
    <property type="term" value="F:transaminase activity"/>
    <property type="evidence" value="ECO:0007669"/>
    <property type="project" value="UniProtKB-KW"/>
</dbReference>
<comment type="pathway">
    <text evidence="2">Lipid metabolism.</text>
</comment>
<evidence type="ECO:0000313" key="8">
    <source>
        <dbReference type="Proteomes" id="UP000260835"/>
    </source>
</evidence>
<gene>
    <name evidence="7" type="ORF">DXC89_12020</name>
</gene>
<dbReference type="PROSITE" id="PS00599">
    <property type="entry name" value="AA_TRANSFER_CLASS_2"/>
    <property type="match status" value="1"/>
</dbReference>
<dbReference type="AlphaFoldDB" id="A0A3E4Q866"/>
<dbReference type="GO" id="GO:0030170">
    <property type="term" value="F:pyridoxal phosphate binding"/>
    <property type="evidence" value="ECO:0007669"/>
    <property type="project" value="InterPro"/>
</dbReference>
<feature type="domain" description="Aminotransferase class I/classII large" evidence="6">
    <location>
        <begin position="15"/>
        <end position="245"/>
    </location>
</feature>
<evidence type="ECO:0000256" key="4">
    <source>
        <dbReference type="ARBA" id="ARBA00022898"/>
    </source>
</evidence>
<dbReference type="Proteomes" id="UP000260835">
    <property type="component" value="Unassembled WGS sequence"/>
</dbReference>
<dbReference type="Pfam" id="PF00155">
    <property type="entry name" value="Aminotran_1_2"/>
    <property type="match status" value="1"/>
</dbReference>
<dbReference type="InterPro" id="IPR004839">
    <property type="entry name" value="Aminotransferase_I/II_large"/>
</dbReference>
<protein>
    <submittedName>
        <fullName evidence="7">Aminotransferase class I/II-fold pyridoxal phosphate-dependent enzyme</fullName>
    </submittedName>
</protein>